<sequence length="80" mass="9496">MPKNYYDRYAVEIRTNEHNHKRQQAHVHIYVRGESVASMFLDGTLRDGGLSSRDLKNVSKIVIENSEYYQELWDKYQSSE</sequence>
<keyword evidence="2" id="KW-1185">Reference proteome</keyword>
<dbReference type="InterPro" id="IPR025427">
    <property type="entry name" value="DUF4160"/>
</dbReference>
<reference evidence="1 2" key="1">
    <citation type="submission" date="2020-02" db="EMBL/GenBank/DDBJ databases">
        <title>Draft genome sequence of Lactococcus sp. Hs20B0-1.</title>
        <authorList>
            <person name="Noda S."/>
            <person name="Yuki M."/>
            <person name="Ohkuma M."/>
        </authorList>
    </citation>
    <scope>NUCLEOTIDE SEQUENCE [LARGE SCALE GENOMIC DNA]</scope>
    <source>
        <strain evidence="1 2">Hs20B0-1</strain>
    </source>
</reference>
<dbReference type="AlphaFoldDB" id="A0A6A0BAI6"/>
<protein>
    <recommendedName>
        <fullName evidence="3">DUF4160 domain-containing protein</fullName>
    </recommendedName>
</protein>
<dbReference type="EMBL" id="BLLH01000006">
    <property type="protein sequence ID" value="GFH40847.1"/>
    <property type="molecule type" value="Genomic_DNA"/>
</dbReference>
<dbReference type="RefSeq" id="WP_172356753.1">
    <property type="nucleotide sequence ID" value="NZ_BLLH01000006.1"/>
</dbReference>
<accession>A0A6A0BAI6</accession>
<evidence type="ECO:0000313" key="2">
    <source>
        <dbReference type="Proteomes" id="UP000475928"/>
    </source>
</evidence>
<proteinExistence type="predicted"/>
<organism evidence="1 2">
    <name type="scientific">Pseudolactococcus insecticola</name>
    <dbReference type="NCBI Taxonomy" id="2709158"/>
    <lineage>
        <taxon>Bacteria</taxon>
        <taxon>Bacillati</taxon>
        <taxon>Bacillota</taxon>
        <taxon>Bacilli</taxon>
        <taxon>Lactobacillales</taxon>
        <taxon>Streptococcaceae</taxon>
        <taxon>Pseudolactococcus</taxon>
    </lineage>
</organism>
<dbReference type="Pfam" id="PF13711">
    <property type="entry name" value="DUF4160"/>
    <property type="match status" value="1"/>
</dbReference>
<evidence type="ECO:0008006" key="3">
    <source>
        <dbReference type="Google" id="ProtNLM"/>
    </source>
</evidence>
<gene>
    <name evidence="1" type="ORF">Hs20B_12450</name>
</gene>
<comment type="caution">
    <text evidence="1">The sequence shown here is derived from an EMBL/GenBank/DDBJ whole genome shotgun (WGS) entry which is preliminary data.</text>
</comment>
<name>A0A6A0BAI6_9LACT</name>
<dbReference type="Proteomes" id="UP000475928">
    <property type="component" value="Unassembled WGS sequence"/>
</dbReference>
<evidence type="ECO:0000313" key="1">
    <source>
        <dbReference type="EMBL" id="GFH40847.1"/>
    </source>
</evidence>